<comment type="caution">
    <text evidence="7">The sequence shown here is derived from an EMBL/GenBank/DDBJ whole genome shotgun (WGS) entry which is preliminary data.</text>
</comment>
<dbReference type="InterPro" id="IPR051013">
    <property type="entry name" value="MBL_superfamily_lactonases"/>
</dbReference>
<dbReference type="Pfam" id="PF00753">
    <property type="entry name" value="Lactamase_B"/>
    <property type="match status" value="1"/>
</dbReference>
<protein>
    <submittedName>
        <fullName evidence="7">Beta-lactamase-like protein</fullName>
    </submittedName>
</protein>
<proteinExistence type="inferred from homology"/>
<evidence type="ECO:0000256" key="2">
    <source>
        <dbReference type="ARBA" id="ARBA00022723"/>
    </source>
</evidence>
<evidence type="ECO:0000313" key="8">
    <source>
        <dbReference type="Proteomes" id="UP000770015"/>
    </source>
</evidence>
<evidence type="ECO:0000259" key="6">
    <source>
        <dbReference type="SMART" id="SM00849"/>
    </source>
</evidence>
<feature type="compositionally biased region" description="Pro residues" evidence="5">
    <location>
        <begin position="14"/>
        <end position="23"/>
    </location>
</feature>
<keyword evidence="3" id="KW-0378">Hydrolase</keyword>
<dbReference type="PANTHER" id="PTHR42978">
    <property type="entry name" value="QUORUM-QUENCHING LACTONASE YTNP-RELATED-RELATED"/>
    <property type="match status" value="1"/>
</dbReference>
<organism evidence="7 8">
    <name type="scientific">Plectosphaerella plurivora</name>
    <dbReference type="NCBI Taxonomy" id="936078"/>
    <lineage>
        <taxon>Eukaryota</taxon>
        <taxon>Fungi</taxon>
        <taxon>Dikarya</taxon>
        <taxon>Ascomycota</taxon>
        <taxon>Pezizomycotina</taxon>
        <taxon>Sordariomycetes</taxon>
        <taxon>Hypocreomycetidae</taxon>
        <taxon>Glomerellales</taxon>
        <taxon>Plectosphaerellaceae</taxon>
        <taxon>Plectosphaerella</taxon>
    </lineage>
</organism>
<dbReference type="OrthoDB" id="10250730at2759"/>
<evidence type="ECO:0000256" key="1">
    <source>
        <dbReference type="ARBA" id="ARBA00007749"/>
    </source>
</evidence>
<sequence length="412" mass="45005">MSQTSFLLDATPTGTPPDLLPPPHPDDAVVTVRAIDTTTHLVCDATAFVQPPIAGHDRLSMRTLCFLLEHHRPGHAKPELVLFDCGARKDYWAGSPQTCRMIGGHVPSLEVDAGVDEILSRGGVDPGDLRAVIWSHWHWDHIGDGSKFPSHVDIVVGPGFTEAFAPGYPERPESFVLKSDLDGHRLDEIAFETTAGGFPAHDYFGDGSFYLLDVPGHALGHICGLARTTADSYVFLGGDCCHFPGVFRPTPSRPLPETIPSSILDSSPSPCPSSVFTRIHPLASTADKNADWEAQARSTPFYQVSRNPGSAYTDGDLAQRSVDKLRPLDADPRVLVCLAHDNKLAILFPLFNNDPTASINDWKSQGYDDAARWDFLNDLPYEGARPRPPLVDGLRRDGRRIAWTAEGGFQDM</sequence>
<dbReference type="PANTHER" id="PTHR42978:SF5">
    <property type="entry name" value="METALLO-BETA-LACTAMASE DOMAIN-CONTAINING PROTEIN"/>
    <property type="match status" value="1"/>
</dbReference>
<dbReference type="InterPro" id="IPR036866">
    <property type="entry name" value="RibonucZ/Hydroxyglut_hydro"/>
</dbReference>
<feature type="region of interest" description="Disordered" evidence="5">
    <location>
        <begin position="1"/>
        <end position="25"/>
    </location>
</feature>
<reference evidence="7" key="1">
    <citation type="journal article" date="2021" name="Nat. Commun.">
        <title>Genetic determinants of endophytism in the Arabidopsis root mycobiome.</title>
        <authorList>
            <person name="Mesny F."/>
            <person name="Miyauchi S."/>
            <person name="Thiergart T."/>
            <person name="Pickel B."/>
            <person name="Atanasova L."/>
            <person name="Karlsson M."/>
            <person name="Huettel B."/>
            <person name="Barry K.W."/>
            <person name="Haridas S."/>
            <person name="Chen C."/>
            <person name="Bauer D."/>
            <person name="Andreopoulos W."/>
            <person name="Pangilinan J."/>
            <person name="LaButti K."/>
            <person name="Riley R."/>
            <person name="Lipzen A."/>
            <person name="Clum A."/>
            <person name="Drula E."/>
            <person name="Henrissat B."/>
            <person name="Kohler A."/>
            <person name="Grigoriev I.V."/>
            <person name="Martin F.M."/>
            <person name="Hacquard S."/>
        </authorList>
    </citation>
    <scope>NUCLEOTIDE SEQUENCE</scope>
    <source>
        <strain evidence="7">MPI-SDFR-AT-0117</strain>
    </source>
</reference>
<keyword evidence="4" id="KW-0862">Zinc</keyword>
<dbReference type="EMBL" id="JAGSXJ010000021">
    <property type="protein sequence ID" value="KAH6678771.1"/>
    <property type="molecule type" value="Genomic_DNA"/>
</dbReference>
<gene>
    <name evidence="7" type="ORF">F5X68DRAFT_245172</name>
</gene>
<dbReference type="InterPro" id="IPR001279">
    <property type="entry name" value="Metallo-B-lactamas"/>
</dbReference>
<dbReference type="Gene3D" id="3.60.15.10">
    <property type="entry name" value="Ribonuclease Z/Hydroxyacylglutathione hydrolase-like"/>
    <property type="match status" value="1"/>
</dbReference>
<accession>A0A9P8V6L9</accession>
<keyword evidence="2" id="KW-0479">Metal-binding</keyword>
<dbReference type="SMART" id="SM00849">
    <property type="entry name" value="Lactamase_B"/>
    <property type="match status" value="1"/>
</dbReference>
<keyword evidence="8" id="KW-1185">Reference proteome</keyword>
<dbReference type="Proteomes" id="UP000770015">
    <property type="component" value="Unassembled WGS sequence"/>
</dbReference>
<evidence type="ECO:0000256" key="4">
    <source>
        <dbReference type="ARBA" id="ARBA00022833"/>
    </source>
</evidence>
<feature type="domain" description="Metallo-beta-lactamase" evidence="6">
    <location>
        <begin position="62"/>
        <end position="280"/>
    </location>
</feature>
<comment type="similarity">
    <text evidence="1">Belongs to the metallo-beta-lactamase superfamily.</text>
</comment>
<evidence type="ECO:0000256" key="5">
    <source>
        <dbReference type="SAM" id="MobiDB-lite"/>
    </source>
</evidence>
<dbReference type="CDD" id="cd07730">
    <property type="entry name" value="metallo-hydrolase-like_MBL-fold"/>
    <property type="match status" value="1"/>
</dbReference>
<dbReference type="GO" id="GO:0046872">
    <property type="term" value="F:metal ion binding"/>
    <property type="evidence" value="ECO:0007669"/>
    <property type="project" value="UniProtKB-KW"/>
</dbReference>
<dbReference type="GO" id="GO:0016787">
    <property type="term" value="F:hydrolase activity"/>
    <property type="evidence" value="ECO:0007669"/>
    <property type="project" value="UniProtKB-KW"/>
</dbReference>
<evidence type="ECO:0000256" key="3">
    <source>
        <dbReference type="ARBA" id="ARBA00022801"/>
    </source>
</evidence>
<dbReference type="SUPFAM" id="SSF56281">
    <property type="entry name" value="Metallo-hydrolase/oxidoreductase"/>
    <property type="match status" value="1"/>
</dbReference>
<dbReference type="AlphaFoldDB" id="A0A9P8V6L9"/>
<name>A0A9P8V6L9_9PEZI</name>
<evidence type="ECO:0000313" key="7">
    <source>
        <dbReference type="EMBL" id="KAH6678771.1"/>
    </source>
</evidence>